<name>A0A645CKE2_9ZZZZ</name>
<evidence type="ECO:0000313" key="1">
    <source>
        <dbReference type="EMBL" id="MPM77405.1"/>
    </source>
</evidence>
<dbReference type="EMBL" id="VSSQ01027923">
    <property type="protein sequence ID" value="MPM77405.1"/>
    <property type="molecule type" value="Genomic_DNA"/>
</dbReference>
<sequence>MKQLAGSSINSSSNQTACKMAYVAMSRPEKLLCFAVSSSRISEEYYNEKMKPLGWEIRNVNSTVSPAVI</sequence>
<evidence type="ECO:0008006" key="2">
    <source>
        <dbReference type="Google" id="ProtNLM"/>
    </source>
</evidence>
<accession>A0A645CKE2</accession>
<organism evidence="1">
    <name type="scientific">bioreactor metagenome</name>
    <dbReference type="NCBI Taxonomy" id="1076179"/>
    <lineage>
        <taxon>unclassified sequences</taxon>
        <taxon>metagenomes</taxon>
        <taxon>ecological metagenomes</taxon>
    </lineage>
</organism>
<dbReference type="AlphaFoldDB" id="A0A645CKE2"/>
<comment type="caution">
    <text evidence="1">The sequence shown here is derived from an EMBL/GenBank/DDBJ whole genome shotgun (WGS) entry which is preliminary data.</text>
</comment>
<gene>
    <name evidence="1" type="ORF">SDC9_124408</name>
</gene>
<reference evidence="1" key="1">
    <citation type="submission" date="2019-08" db="EMBL/GenBank/DDBJ databases">
        <authorList>
            <person name="Kucharzyk K."/>
            <person name="Murdoch R.W."/>
            <person name="Higgins S."/>
            <person name="Loffler F."/>
        </authorList>
    </citation>
    <scope>NUCLEOTIDE SEQUENCE</scope>
</reference>
<proteinExistence type="predicted"/>
<protein>
    <recommendedName>
        <fullName evidence="2">UvrD-like helicase C-terminal domain-containing protein</fullName>
    </recommendedName>
</protein>